<dbReference type="EMBL" id="JAHYIQ010000002">
    <property type="protein sequence ID" value="KAK1134505.1"/>
    <property type="molecule type" value="Genomic_DNA"/>
</dbReference>
<comment type="caution">
    <text evidence="1">The sequence shown here is derived from an EMBL/GenBank/DDBJ whole genome shotgun (WGS) entry which is preliminary data.</text>
</comment>
<keyword evidence="2" id="KW-1185">Reference proteome</keyword>
<name>A0AA40KVJ1_9HYME</name>
<accession>A0AA40KVJ1</accession>
<gene>
    <name evidence="1" type="ORF">K0M31_007286</name>
</gene>
<evidence type="ECO:0000313" key="1">
    <source>
        <dbReference type="EMBL" id="KAK1134505.1"/>
    </source>
</evidence>
<dbReference type="Proteomes" id="UP001177670">
    <property type="component" value="Unassembled WGS sequence"/>
</dbReference>
<sequence length="79" mass="9197">MARYARQTATWKQNFGITGGKGTTRRAPTRCYHNYCEQNYHPAARMPSTVGQLEKLEPTVEYKKDSRRGYWMIQRGLPS</sequence>
<dbReference type="AlphaFoldDB" id="A0AA40KVJ1"/>
<evidence type="ECO:0000313" key="2">
    <source>
        <dbReference type="Proteomes" id="UP001177670"/>
    </source>
</evidence>
<protein>
    <submittedName>
        <fullName evidence="1">Uncharacterized protein</fullName>
    </submittedName>
</protein>
<reference evidence="1" key="1">
    <citation type="submission" date="2021-10" db="EMBL/GenBank/DDBJ databases">
        <title>Melipona bicolor Genome sequencing and assembly.</title>
        <authorList>
            <person name="Araujo N.S."/>
            <person name="Arias M.C."/>
        </authorList>
    </citation>
    <scope>NUCLEOTIDE SEQUENCE</scope>
    <source>
        <strain evidence="1">USP_2M_L1-L4_2017</strain>
        <tissue evidence="1">Whole body</tissue>
    </source>
</reference>
<proteinExistence type="predicted"/>
<organism evidence="1 2">
    <name type="scientific">Melipona bicolor</name>
    <dbReference type="NCBI Taxonomy" id="60889"/>
    <lineage>
        <taxon>Eukaryota</taxon>
        <taxon>Metazoa</taxon>
        <taxon>Ecdysozoa</taxon>
        <taxon>Arthropoda</taxon>
        <taxon>Hexapoda</taxon>
        <taxon>Insecta</taxon>
        <taxon>Pterygota</taxon>
        <taxon>Neoptera</taxon>
        <taxon>Endopterygota</taxon>
        <taxon>Hymenoptera</taxon>
        <taxon>Apocrita</taxon>
        <taxon>Aculeata</taxon>
        <taxon>Apoidea</taxon>
        <taxon>Anthophila</taxon>
        <taxon>Apidae</taxon>
        <taxon>Melipona</taxon>
    </lineage>
</organism>